<dbReference type="STRING" id="578458.D8PQF1"/>
<dbReference type="FunCoup" id="D8PQF1">
    <property type="interactions" value="673"/>
</dbReference>
<keyword evidence="8 13" id="KW-0067">ATP-binding</keyword>
<feature type="compositionally biased region" description="Low complexity" evidence="16">
    <location>
        <begin position="562"/>
        <end position="573"/>
    </location>
</feature>
<accession>D8PQF1</accession>
<feature type="binding site" evidence="14">
    <location>
        <begin position="236"/>
        <end position="237"/>
    </location>
    <ligand>
        <name>ATP</name>
        <dbReference type="ChEBI" id="CHEBI:30616"/>
    </ligand>
</feature>
<evidence type="ECO:0000313" key="20">
    <source>
        <dbReference type="EMBL" id="EFJ03061.1"/>
    </source>
</evidence>
<dbReference type="VEuPathDB" id="FungiDB:SCHCODRAFT_01165873"/>
<keyword evidence="7 13" id="KW-0547">Nucleotide-binding</keyword>
<keyword evidence="5 13" id="KW-0808">Transferase</keyword>
<keyword evidence="12 13" id="KW-0539">Nucleus</keyword>
<comment type="similarity">
    <text evidence="3 13">Belongs to the poly(A) polymerase family.</text>
</comment>
<evidence type="ECO:0000256" key="3">
    <source>
        <dbReference type="ARBA" id="ARBA00010912"/>
    </source>
</evidence>
<dbReference type="GO" id="GO:0005524">
    <property type="term" value="F:ATP binding"/>
    <property type="evidence" value="ECO:0007669"/>
    <property type="project" value="UniProtKB-UniRule"/>
</dbReference>
<dbReference type="KEGG" id="scm:SCHCO_01165873"/>
<dbReference type="Pfam" id="PF04926">
    <property type="entry name" value="PAP_RNA-bind"/>
    <property type="match status" value="1"/>
</dbReference>
<evidence type="ECO:0000256" key="1">
    <source>
        <dbReference type="ARBA" id="ARBA00001936"/>
    </source>
</evidence>
<feature type="binding site" evidence="14">
    <location>
        <position position="218"/>
    </location>
    <ligand>
        <name>ATP</name>
        <dbReference type="ChEBI" id="CHEBI:30616"/>
    </ligand>
</feature>
<dbReference type="SUPFAM" id="SSF81301">
    <property type="entry name" value="Nucleotidyltransferase"/>
    <property type="match status" value="1"/>
</dbReference>
<protein>
    <recommendedName>
        <fullName evidence="13">Poly(A) polymerase</fullName>
        <ecNumber evidence="13">2.7.7.19</ecNumber>
    </recommendedName>
</protein>
<dbReference type="Gene3D" id="3.30.70.590">
    <property type="entry name" value="Poly(A) polymerase predicted RNA binding domain"/>
    <property type="match status" value="1"/>
</dbReference>
<keyword evidence="6 15" id="KW-0479">Metal-binding</keyword>
<dbReference type="Gene3D" id="1.10.1410.10">
    <property type="match status" value="1"/>
</dbReference>
<evidence type="ECO:0000256" key="14">
    <source>
        <dbReference type="PIRSR" id="PIRSR018425-1"/>
    </source>
</evidence>
<comment type="function">
    <text evidence="13">Polymerase that creates the 3'-poly(A) tail of mRNA's.</text>
</comment>
<dbReference type="GO" id="GO:0005634">
    <property type="term" value="C:nucleus"/>
    <property type="evidence" value="ECO:0007669"/>
    <property type="project" value="UniProtKB-SubCell"/>
</dbReference>
<dbReference type="HOGENOM" id="CLU_011511_4_1_1"/>
<dbReference type="InterPro" id="IPR011068">
    <property type="entry name" value="NuclTrfase_I-like_C"/>
</dbReference>
<dbReference type="RefSeq" id="XP_003037963.1">
    <property type="nucleotide sequence ID" value="XM_003037917.1"/>
</dbReference>
<evidence type="ECO:0000256" key="8">
    <source>
        <dbReference type="ARBA" id="ARBA00022840"/>
    </source>
</evidence>
<dbReference type="EMBL" id="GL377302">
    <property type="protein sequence ID" value="EFJ03061.1"/>
    <property type="molecule type" value="Genomic_DNA"/>
</dbReference>
<keyword evidence="21" id="KW-1185">Reference proteome</keyword>
<dbReference type="OMA" id="STRDIML"/>
<dbReference type="SUPFAM" id="SSF81631">
    <property type="entry name" value="PAP/OAS1 substrate-binding domain"/>
    <property type="match status" value="1"/>
</dbReference>
<evidence type="ECO:0000256" key="10">
    <source>
        <dbReference type="ARBA" id="ARBA00022884"/>
    </source>
</evidence>
<dbReference type="FunFam" id="1.10.1410.10:FF:000001">
    <property type="entry name" value="Putative poly(A) polymerase gamma"/>
    <property type="match status" value="1"/>
</dbReference>
<dbReference type="OrthoDB" id="412748at2759"/>
<feature type="binding site" evidence="14">
    <location>
        <begin position="103"/>
        <end position="105"/>
    </location>
    <ligand>
        <name>ATP</name>
        <dbReference type="ChEBI" id="CHEBI:30616"/>
    </ligand>
</feature>
<evidence type="ECO:0000259" key="17">
    <source>
        <dbReference type="Pfam" id="PF04926"/>
    </source>
</evidence>
<feature type="binding site" evidence="14">
    <location>
        <position position="99"/>
    </location>
    <ligand>
        <name>ATP</name>
        <dbReference type="ChEBI" id="CHEBI:30616"/>
    </ligand>
</feature>
<organism evidence="21">
    <name type="scientific">Schizophyllum commune (strain H4-8 / FGSC 9210)</name>
    <name type="common">Split gill fungus</name>
    <dbReference type="NCBI Taxonomy" id="578458"/>
    <lineage>
        <taxon>Eukaryota</taxon>
        <taxon>Fungi</taxon>
        <taxon>Dikarya</taxon>
        <taxon>Basidiomycota</taxon>
        <taxon>Agaricomycotina</taxon>
        <taxon>Agaricomycetes</taxon>
        <taxon>Agaricomycetidae</taxon>
        <taxon>Agaricales</taxon>
        <taxon>Schizophyllaceae</taxon>
        <taxon>Schizophyllum</taxon>
    </lineage>
</organism>
<name>D8PQF1_SCHCM</name>
<dbReference type="Pfam" id="PF20750">
    <property type="entry name" value="PAP_NTPase"/>
    <property type="match status" value="1"/>
</dbReference>
<keyword evidence="9 15" id="KW-0460">Magnesium</keyword>
<evidence type="ECO:0000259" key="19">
    <source>
        <dbReference type="Pfam" id="PF20750"/>
    </source>
</evidence>
<feature type="binding site" evidence="15">
    <location>
        <position position="103"/>
    </location>
    <ligand>
        <name>Mg(2+)</name>
        <dbReference type="ChEBI" id="CHEBI:18420"/>
        <label>1</label>
        <note>catalytic</note>
    </ligand>
</feature>
<dbReference type="InterPro" id="IPR007012">
    <property type="entry name" value="PolA_pol_cen_dom"/>
</dbReference>
<evidence type="ECO:0000256" key="6">
    <source>
        <dbReference type="ARBA" id="ARBA00022723"/>
    </source>
</evidence>
<feature type="compositionally biased region" description="Polar residues" evidence="16">
    <location>
        <begin position="537"/>
        <end position="561"/>
    </location>
</feature>
<keyword evidence="4 13" id="KW-0507">mRNA processing</keyword>
<evidence type="ECO:0000256" key="16">
    <source>
        <dbReference type="SAM" id="MobiDB-lite"/>
    </source>
</evidence>
<dbReference type="Proteomes" id="UP000007431">
    <property type="component" value="Unassembled WGS sequence"/>
</dbReference>
<evidence type="ECO:0000256" key="12">
    <source>
        <dbReference type="ARBA" id="ARBA00023242"/>
    </source>
</evidence>
<dbReference type="GO" id="GO:0031123">
    <property type="term" value="P:RNA 3'-end processing"/>
    <property type="evidence" value="ECO:0007669"/>
    <property type="project" value="InterPro"/>
</dbReference>
<evidence type="ECO:0000256" key="9">
    <source>
        <dbReference type="ARBA" id="ARBA00022842"/>
    </source>
</evidence>
<comment type="subcellular location">
    <subcellularLocation>
        <location evidence="2 13">Nucleus</location>
    </subcellularLocation>
</comment>
<evidence type="ECO:0000259" key="18">
    <source>
        <dbReference type="Pfam" id="PF04928"/>
    </source>
</evidence>
<dbReference type="CDD" id="cd05402">
    <property type="entry name" value="NT_PAP_TUTase"/>
    <property type="match status" value="1"/>
</dbReference>
<feature type="binding site" evidence="15">
    <location>
        <position position="103"/>
    </location>
    <ligand>
        <name>Mg(2+)</name>
        <dbReference type="ChEBI" id="CHEBI:18420"/>
        <label>2</label>
        <note>catalytic</note>
    </ligand>
</feature>
<feature type="domain" description="Poly(A) polymerase central" evidence="18">
    <location>
        <begin position="209"/>
        <end position="354"/>
    </location>
</feature>
<feature type="region of interest" description="Disordered" evidence="16">
    <location>
        <begin position="518"/>
        <end position="583"/>
    </location>
</feature>
<keyword evidence="11" id="KW-0464">Manganese</keyword>
<dbReference type="InParanoid" id="D8PQF1"/>
<dbReference type="PANTHER" id="PTHR10682">
    <property type="entry name" value="POLY A POLYMERASE"/>
    <property type="match status" value="1"/>
</dbReference>
<proteinExistence type="inferred from homology"/>
<dbReference type="FunFam" id="3.30.460.10:FF:000002">
    <property type="entry name" value="Poly(A) polymerase alpha, putative"/>
    <property type="match status" value="1"/>
</dbReference>
<dbReference type="GO" id="GO:0006397">
    <property type="term" value="P:mRNA processing"/>
    <property type="evidence" value="ECO:0007669"/>
    <property type="project" value="UniProtKB-KW"/>
</dbReference>
<sequence length="649" mass="72451">MAPAEQPKYLGITDPISVSPPTEAEEAATVAMMEELHRQGVFESAEDSKRRELALDRISALTKKFVQKVTIARGLSEVTARNAGGKVYTFGSYRLGVHTPESDIDTLCVVPKHVSREDFFDVFEPMLRESPDVTEVAGIPEAYVPIIKIKMFGIPIDILMARLALSSIPEDLSLQDSNILRNLDDRCVRSLNGYRVTDELLRLVPNVDVFRDALRCIKLWAQRKAIYSNVNGFPGGVAWAMLVARVCQLYPNANAGTVVGRFFPIMHQWPWPAPVILKHVDDLQMGQRSWNPKLFPGDRAHRMPVITPVYPAMCATHNVSVSTFAIIEEELRRGTKLMNSIILGSSKWSELFEKHDFFHKYRYFLQIIASTASAEAQLMWAPNVEAKIRQLVSKLELVESLTLAHPFTKGFEQVFYCMNDDEIRSVAQGEVPDVIARRRPQDIEGVESGSKVYSTTFYIGLAIEPRPVGAIGTRRLDISYPTTEFTKVAKMWERFDEATMGLVVRHIKSSALPDYVFEPGERQPRSAQKRVKVRSSYPVNENSYPTNGELSYATNGERSYTNGNGQLHGNGQLPANGQFSSNGQHYPMNHHVPSVTDHLPLKTSDNGVSPIVLTPVSESGPYPTKDIPEVRTPQLPFGENVKLAAGIAP</sequence>
<dbReference type="GO" id="GO:0003723">
    <property type="term" value="F:RNA binding"/>
    <property type="evidence" value="ECO:0007669"/>
    <property type="project" value="UniProtKB-UniRule"/>
</dbReference>
<dbReference type="GeneID" id="9585973"/>
<dbReference type="PANTHER" id="PTHR10682:SF10">
    <property type="entry name" value="POLYNUCLEOTIDE ADENYLYLTRANSFERASE"/>
    <property type="match status" value="1"/>
</dbReference>
<evidence type="ECO:0000256" key="5">
    <source>
        <dbReference type="ARBA" id="ARBA00022679"/>
    </source>
</evidence>
<evidence type="ECO:0000256" key="2">
    <source>
        <dbReference type="ARBA" id="ARBA00004123"/>
    </source>
</evidence>
<comment type="cofactor">
    <cofactor evidence="15">
        <name>Mg(2+)</name>
        <dbReference type="ChEBI" id="CHEBI:18420"/>
    </cofactor>
    <text evidence="15">Binds 2 magnesium ions. Also active with manganese.</text>
</comment>
<feature type="binding site" evidence="15">
    <location>
        <position position="105"/>
    </location>
    <ligand>
        <name>Mg(2+)</name>
        <dbReference type="ChEBI" id="CHEBI:18420"/>
        <label>1</label>
        <note>catalytic</note>
    </ligand>
</feature>
<comment type="catalytic activity">
    <reaction evidence="13">
        <text>RNA(n) + ATP = RNA(n)-3'-adenine ribonucleotide + diphosphate</text>
        <dbReference type="Rhea" id="RHEA:11332"/>
        <dbReference type="Rhea" id="RHEA-COMP:14527"/>
        <dbReference type="Rhea" id="RHEA-COMP:17347"/>
        <dbReference type="ChEBI" id="CHEBI:30616"/>
        <dbReference type="ChEBI" id="CHEBI:33019"/>
        <dbReference type="ChEBI" id="CHEBI:140395"/>
        <dbReference type="ChEBI" id="CHEBI:173115"/>
        <dbReference type="EC" id="2.7.7.19"/>
    </reaction>
</comment>
<evidence type="ECO:0000256" key="7">
    <source>
        <dbReference type="ARBA" id="ARBA00022741"/>
    </source>
</evidence>
<comment type="cofactor">
    <cofactor evidence="1">
        <name>Mn(2+)</name>
        <dbReference type="ChEBI" id="CHEBI:29035"/>
    </cofactor>
</comment>
<dbReference type="Pfam" id="PF04928">
    <property type="entry name" value="PAP_central"/>
    <property type="match status" value="1"/>
</dbReference>
<feature type="binding site" evidence="14">
    <location>
        <position position="157"/>
    </location>
    <ligand>
        <name>ATP</name>
        <dbReference type="ChEBI" id="CHEBI:30616"/>
    </ligand>
</feature>
<evidence type="ECO:0000256" key="15">
    <source>
        <dbReference type="PIRSR" id="PIRSR018425-2"/>
    </source>
</evidence>
<feature type="domain" description="Poly(A) polymerase RNA-binding" evidence="17">
    <location>
        <begin position="356"/>
        <end position="525"/>
    </location>
</feature>
<dbReference type="GO" id="GO:1990817">
    <property type="term" value="F:poly(A) RNA polymerase activity"/>
    <property type="evidence" value="ECO:0007669"/>
    <property type="project" value="UniProtKB-UniRule"/>
</dbReference>
<feature type="binding site" evidence="15">
    <location>
        <position position="157"/>
    </location>
    <ligand>
        <name>Mg(2+)</name>
        <dbReference type="ChEBI" id="CHEBI:18420"/>
        <label>2</label>
        <note>catalytic</note>
    </ligand>
</feature>
<dbReference type="FunFam" id="3.30.70.590:FF:000003">
    <property type="entry name" value="Poly(A) polymerase"/>
    <property type="match status" value="1"/>
</dbReference>
<dbReference type="Gene3D" id="3.30.460.10">
    <property type="entry name" value="Beta Polymerase, domain 2"/>
    <property type="match status" value="1"/>
</dbReference>
<dbReference type="InterPro" id="IPR014492">
    <property type="entry name" value="PolyA_polymerase"/>
</dbReference>
<gene>
    <name evidence="20" type="ORF">SCHCODRAFT_80295</name>
</gene>
<dbReference type="GO" id="GO:0046872">
    <property type="term" value="F:metal ion binding"/>
    <property type="evidence" value="ECO:0007669"/>
    <property type="project" value="UniProtKB-KW"/>
</dbReference>
<feature type="binding site" evidence="14">
    <location>
        <begin position="90"/>
        <end position="92"/>
    </location>
    <ligand>
        <name>ATP</name>
        <dbReference type="ChEBI" id="CHEBI:30616"/>
    </ligand>
</feature>
<feature type="binding site" evidence="14">
    <location>
        <position position="227"/>
    </location>
    <ligand>
        <name>ATP</name>
        <dbReference type="ChEBI" id="CHEBI:30616"/>
    </ligand>
</feature>
<dbReference type="EC" id="2.7.7.19" evidence="13"/>
<evidence type="ECO:0000256" key="11">
    <source>
        <dbReference type="ARBA" id="ARBA00023211"/>
    </source>
</evidence>
<dbReference type="eggNOG" id="KOG2245">
    <property type="taxonomic scope" value="Eukaryota"/>
</dbReference>
<dbReference type="AlphaFoldDB" id="D8PQF1"/>
<feature type="region of interest" description="Disordered" evidence="16">
    <location>
        <begin position="1"/>
        <end position="21"/>
    </location>
</feature>
<dbReference type="InterPro" id="IPR043519">
    <property type="entry name" value="NT_sf"/>
</dbReference>
<reference evidence="20 21" key="1">
    <citation type="journal article" date="2010" name="Nat. Biotechnol.">
        <title>Genome sequence of the model mushroom Schizophyllum commune.</title>
        <authorList>
            <person name="Ohm R.A."/>
            <person name="de Jong J.F."/>
            <person name="Lugones L.G."/>
            <person name="Aerts A."/>
            <person name="Kothe E."/>
            <person name="Stajich J.E."/>
            <person name="de Vries R.P."/>
            <person name="Record E."/>
            <person name="Levasseur A."/>
            <person name="Baker S.E."/>
            <person name="Bartholomew K.A."/>
            <person name="Coutinho P.M."/>
            <person name="Erdmann S."/>
            <person name="Fowler T.J."/>
            <person name="Gathman A.C."/>
            <person name="Lombard V."/>
            <person name="Henrissat B."/>
            <person name="Knabe N."/>
            <person name="Kuees U."/>
            <person name="Lilly W.W."/>
            <person name="Lindquist E."/>
            <person name="Lucas S."/>
            <person name="Magnuson J.K."/>
            <person name="Piumi F."/>
            <person name="Raudaskoski M."/>
            <person name="Salamov A."/>
            <person name="Schmutz J."/>
            <person name="Schwarze F.W.M.R."/>
            <person name="vanKuyk P.A."/>
            <person name="Horton J.S."/>
            <person name="Grigoriev I.V."/>
            <person name="Woesten H.A.B."/>
        </authorList>
    </citation>
    <scope>NUCLEOTIDE SEQUENCE [LARGE SCALE GENOMIC DNA]</scope>
    <source>
        <strain evidence="21">H4-8 / FGSC 9210</strain>
    </source>
</reference>
<evidence type="ECO:0000256" key="4">
    <source>
        <dbReference type="ARBA" id="ARBA00022664"/>
    </source>
</evidence>
<evidence type="ECO:0000256" key="13">
    <source>
        <dbReference type="PIRNR" id="PIRNR018425"/>
    </source>
</evidence>
<dbReference type="InterPro" id="IPR007010">
    <property type="entry name" value="PolA_pol_RNA-bd_dom"/>
</dbReference>
<evidence type="ECO:0000313" key="21">
    <source>
        <dbReference type="Proteomes" id="UP000007431"/>
    </source>
</evidence>
<dbReference type="SUPFAM" id="SSF55003">
    <property type="entry name" value="PAP/Archaeal CCA-adding enzyme, C-terminal domain"/>
    <property type="match status" value="1"/>
</dbReference>
<feature type="binding site" evidence="15">
    <location>
        <position position="105"/>
    </location>
    <ligand>
        <name>Mg(2+)</name>
        <dbReference type="ChEBI" id="CHEBI:18420"/>
        <label>2</label>
        <note>catalytic</note>
    </ligand>
</feature>
<feature type="domain" description="Poly(A) polymerase nucleotidyltransferase" evidence="19">
    <location>
        <begin position="11"/>
        <end position="204"/>
    </location>
</feature>
<dbReference type="InterPro" id="IPR048840">
    <property type="entry name" value="PolA_pol_NTPase"/>
</dbReference>
<dbReference type="PIRSF" id="PIRSF018425">
    <property type="entry name" value="PolyA_polymerase"/>
    <property type="match status" value="1"/>
</dbReference>
<keyword evidence="10" id="KW-0694">RNA-binding</keyword>